<name>A0ABD0KQB7_9CAEN</name>
<accession>A0ABD0KQB7</accession>
<gene>
    <name evidence="2" type="ORF">BaRGS_00019398</name>
</gene>
<evidence type="ECO:0000313" key="2">
    <source>
        <dbReference type="EMBL" id="KAK7489290.1"/>
    </source>
</evidence>
<protein>
    <submittedName>
        <fullName evidence="2">Uncharacterized protein</fullName>
    </submittedName>
</protein>
<sequence>MASVPRVAGGAYSPGACGGSGSQRIPRITAGRLRTPLGTWSGPRHVARASPPGLRNSGSSARHSPGALSGKTTVWVHYFHVHPFCNHQQKMVFTE</sequence>
<dbReference type="AlphaFoldDB" id="A0ABD0KQB7"/>
<keyword evidence="3" id="KW-1185">Reference proteome</keyword>
<evidence type="ECO:0000256" key="1">
    <source>
        <dbReference type="SAM" id="MobiDB-lite"/>
    </source>
</evidence>
<organism evidence="2 3">
    <name type="scientific">Batillaria attramentaria</name>
    <dbReference type="NCBI Taxonomy" id="370345"/>
    <lineage>
        <taxon>Eukaryota</taxon>
        <taxon>Metazoa</taxon>
        <taxon>Spiralia</taxon>
        <taxon>Lophotrochozoa</taxon>
        <taxon>Mollusca</taxon>
        <taxon>Gastropoda</taxon>
        <taxon>Caenogastropoda</taxon>
        <taxon>Sorbeoconcha</taxon>
        <taxon>Cerithioidea</taxon>
        <taxon>Batillariidae</taxon>
        <taxon>Batillaria</taxon>
    </lineage>
</organism>
<comment type="caution">
    <text evidence="2">The sequence shown here is derived from an EMBL/GenBank/DDBJ whole genome shotgun (WGS) entry which is preliminary data.</text>
</comment>
<proteinExistence type="predicted"/>
<dbReference type="Proteomes" id="UP001519460">
    <property type="component" value="Unassembled WGS sequence"/>
</dbReference>
<dbReference type="EMBL" id="JACVVK020000139">
    <property type="protein sequence ID" value="KAK7489290.1"/>
    <property type="molecule type" value="Genomic_DNA"/>
</dbReference>
<reference evidence="2 3" key="1">
    <citation type="journal article" date="2023" name="Sci. Data">
        <title>Genome assembly of the Korean intertidal mud-creeper Batillaria attramentaria.</title>
        <authorList>
            <person name="Patra A.K."/>
            <person name="Ho P.T."/>
            <person name="Jun S."/>
            <person name="Lee S.J."/>
            <person name="Kim Y."/>
            <person name="Won Y.J."/>
        </authorList>
    </citation>
    <scope>NUCLEOTIDE SEQUENCE [LARGE SCALE GENOMIC DNA]</scope>
    <source>
        <strain evidence="2">Wonlab-2016</strain>
    </source>
</reference>
<evidence type="ECO:0000313" key="3">
    <source>
        <dbReference type="Proteomes" id="UP001519460"/>
    </source>
</evidence>
<feature type="region of interest" description="Disordered" evidence="1">
    <location>
        <begin position="1"/>
        <end position="66"/>
    </location>
</feature>